<dbReference type="AlphaFoldDB" id="R9PIP8"/>
<sequence length="140" mass="15998">MLGNLDLCRGVSACARLSRACNCRSYHCLHLKESTTCSVQAQEIFRSFISAAPPLFVRARTVHRFHLTILHRPTDVPAFKGCVLHCRNWRYEFPTSDAGLFHSPHCTGYPTPQLVECRHMRLSRPRNVERDRGHNSHVSS</sequence>
<protein>
    <submittedName>
        <fullName evidence="1">Uncharacterized protein</fullName>
    </submittedName>
</protein>
<dbReference type="EMBL" id="DF238814">
    <property type="protein sequence ID" value="GAC97975.1"/>
    <property type="molecule type" value="Genomic_DNA"/>
</dbReference>
<dbReference type="GeneID" id="24110841"/>
<dbReference type="Proteomes" id="UP000014071">
    <property type="component" value="Unassembled WGS sequence"/>
</dbReference>
<dbReference type="RefSeq" id="XP_012191562.1">
    <property type="nucleotide sequence ID" value="XM_012336172.1"/>
</dbReference>
<name>R9PIP8_PSEHS</name>
<keyword evidence="2" id="KW-1185">Reference proteome</keyword>
<dbReference type="HOGENOM" id="CLU_1836014_0_0_1"/>
<reference evidence="2" key="1">
    <citation type="journal article" date="2013" name="Genome Announc.">
        <title>Draft genome sequence of the basidiomycetous yeast-like fungus Pseudozyma hubeiensis SY62, which produces an abundant amount of the biosurfactant mannosylerythritol lipids.</title>
        <authorList>
            <person name="Konishi M."/>
            <person name="Hatada Y."/>
            <person name="Horiuchi J."/>
        </authorList>
    </citation>
    <scope>NUCLEOTIDE SEQUENCE [LARGE SCALE GENOMIC DNA]</scope>
    <source>
        <strain evidence="2">SY62</strain>
    </source>
</reference>
<proteinExistence type="predicted"/>
<organism evidence="1 2">
    <name type="scientific">Pseudozyma hubeiensis (strain SY62)</name>
    <name type="common">Yeast</name>
    <dbReference type="NCBI Taxonomy" id="1305764"/>
    <lineage>
        <taxon>Eukaryota</taxon>
        <taxon>Fungi</taxon>
        <taxon>Dikarya</taxon>
        <taxon>Basidiomycota</taxon>
        <taxon>Ustilaginomycotina</taxon>
        <taxon>Ustilaginomycetes</taxon>
        <taxon>Ustilaginales</taxon>
        <taxon>Ustilaginaceae</taxon>
        <taxon>Pseudozyma</taxon>
    </lineage>
</organism>
<gene>
    <name evidence="1" type="ORF">PHSY_005563</name>
</gene>
<evidence type="ECO:0000313" key="1">
    <source>
        <dbReference type="EMBL" id="GAC97975.1"/>
    </source>
</evidence>
<accession>R9PIP8</accession>
<evidence type="ECO:0000313" key="2">
    <source>
        <dbReference type="Proteomes" id="UP000014071"/>
    </source>
</evidence>